<organism evidence="1 2">
    <name type="scientific">Candidatus Woesebacteria bacterium GW2011_GWA1_40_43</name>
    <dbReference type="NCBI Taxonomy" id="1618553"/>
    <lineage>
        <taxon>Bacteria</taxon>
        <taxon>Candidatus Woeseibacteriota</taxon>
    </lineage>
</organism>
<accession>A0A0G0UT02</accession>
<name>A0A0G0UT02_9BACT</name>
<protein>
    <submittedName>
        <fullName evidence="1">Uncharacterized protein</fullName>
    </submittedName>
</protein>
<evidence type="ECO:0000313" key="2">
    <source>
        <dbReference type="Proteomes" id="UP000034293"/>
    </source>
</evidence>
<dbReference type="AlphaFoldDB" id="A0A0G0UT02"/>
<dbReference type="Proteomes" id="UP000034293">
    <property type="component" value="Unassembled WGS sequence"/>
</dbReference>
<reference evidence="1 2" key="1">
    <citation type="journal article" date="2015" name="Nature">
        <title>rRNA introns, odd ribosomes, and small enigmatic genomes across a large radiation of phyla.</title>
        <authorList>
            <person name="Brown C.T."/>
            <person name="Hug L.A."/>
            <person name="Thomas B.C."/>
            <person name="Sharon I."/>
            <person name="Castelle C.J."/>
            <person name="Singh A."/>
            <person name="Wilkins M.J."/>
            <person name="Williams K.H."/>
            <person name="Banfield J.F."/>
        </authorList>
    </citation>
    <scope>NUCLEOTIDE SEQUENCE [LARGE SCALE GENOMIC DNA]</scope>
</reference>
<evidence type="ECO:0000313" key="1">
    <source>
        <dbReference type="EMBL" id="KKR62775.1"/>
    </source>
</evidence>
<sequence length="184" mass="20868">MRKIFVSWSASLLIAGLLFIGVRPILAQQLDAGLSDYIKANDLQVGTEVVSGYQQVFYTYQGSKHFITNESRNSRSPFTNGRYVAYVSDYNEAGQIFLYDTISDSKTQLTFLGTNLNPRVDYKGRVVWEGWDGNTWQIFFFDGLSTKQLTTGDTSLNPDFSDDYISYGRRDITDTWRAVVGQES</sequence>
<dbReference type="SUPFAM" id="SSF69304">
    <property type="entry name" value="Tricorn protease N-terminal domain"/>
    <property type="match status" value="1"/>
</dbReference>
<comment type="caution">
    <text evidence="1">The sequence shown here is derived from an EMBL/GenBank/DDBJ whole genome shotgun (WGS) entry which is preliminary data.</text>
</comment>
<proteinExistence type="predicted"/>
<dbReference type="EMBL" id="LBZA01000041">
    <property type="protein sequence ID" value="KKR62775.1"/>
    <property type="molecule type" value="Genomic_DNA"/>
</dbReference>
<gene>
    <name evidence="1" type="ORF">UU02_C0041G0006</name>
</gene>